<evidence type="ECO:0000256" key="2">
    <source>
        <dbReference type="ARBA" id="ARBA00022490"/>
    </source>
</evidence>
<feature type="binding site" evidence="8">
    <location>
        <position position="217"/>
    </location>
    <ligand>
        <name>ATP</name>
        <dbReference type="ChEBI" id="CHEBI:30616"/>
    </ligand>
</feature>
<evidence type="ECO:0000256" key="8">
    <source>
        <dbReference type="HAMAP-Rule" id="MF_00022"/>
    </source>
</evidence>
<dbReference type="InterPro" id="IPR049940">
    <property type="entry name" value="GluQ/Sye"/>
</dbReference>
<name>A0A851HJS1_9MOLU</name>
<dbReference type="GO" id="GO:0004818">
    <property type="term" value="F:glutamate-tRNA ligase activity"/>
    <property type="evidence" value="ECO:0007669"/>
    <property type="project" value="UniProtKB-UniRule"/>
</dbReference>
<dbReference type="Pfam" id="PF19269">
    <property type="entry name" value="Anticodon_2"/>
    <property type="match status" value="1"/>
</dbReference>
<gene>
    <name evidence="8 11" type="primary">gltX</name>
    <name evidence="11" type="ORF">HR065_01635</name>
</gene>
<feature type="domain" description="Glutamyl/glutaminyl-tRNA synthetase class Ib catalytic" evidence="9">
    <location>
        <begin position="110"/>
        <end position="284"/>
    </location>
</feature>
<dbReference type="InterPro" id="IPR001412">
    <property type="entry name" value="aa-tRNA-synth_I_CS"/>
</dbReference>
<keyword evidence="2 8" id="KW-0963">Cytoplasm</keyword>
<accession>A0A851HJS1</accession>
<comment type="function">
    <text evidence="8">Catalyzes the attachment of glutamate to tRNA(Glu) in a two-step reaction: glutamate is first activated by ATP to form Glu-AMP and then transferred to the acceptor end of tRNA(Glu).</text>
</comment>
<feature type="short sequence motif" description="'KMSKS' region" evidence="8">
    <location>
        <begin position="214"/>
        <end position="218"/>
    </location>
</feature>
<dbReference type="InterPro" id="IPR020058">
    <property type="entry name" value="Glu/Gln-tRNA-synth_Ib_cat-dom"/>
</dbReference>
<dbReference type="SUPFAM" id="SSF48163">
    <property type="entry name" value="An anticodon-binding domain of class I aminoacyl-tRNA synthetases"/>
    <property type="match status" value="1"/>
</dbReference>
<evidence type="ECO:0000256" key="3">
    <source>
        <dbReference type="ARBA" id="ARBA00022598"/>
    </source>
</evidence>
<comment type="subcellular location">
    <subcellularLocation>
        <location evidence="8">Cytoplasm</location>
    </subcellularLocation>
</comment>
<dbReference type="PANTHER" id="PTHR43311:SF2">
    <property type="entry name" value="GLUTAMATE--TRNA LIGASE, MITOCHONDRIAL-RELATED"/>
    <property type="match status" value="1"/>
</dbReference>
<comment type="caution">
    <text evidence="8">Lacks conserved residue(s) required for the propagation of feature annotation.</text>
</comment>
<proteinExistence type="inferred from homology"/>
<dbReference type="InterPro" id="IPR014729">
    <property type="entry name" value="Rossmann-like_a/b/a_fold"/>
</dbReference>
<comment type="caution">
    <text evidence="11">The sequence shown here is derived from an EMBL/GenBank/DDBJ whole genome shotgun (WGS) entry which is preliminary data.</text>
</comment>
<dbReference type="GO" id="GO:0008270">
    <property type="term" value="F:zinc ion binding"/>
    <property type="evidence" value="ECO:0007669"/>
    <property type="project" value="InterPro"/>
</dbReference>
<dbReference type="AlphaFoldDB" id="A0A851HJS1"/>
<feature type="short sequence motif" description="'HIGH' region" evidence="8">
    <location>
        <begin position="10"/>
        <end position="20"/>
    </location>
</feature>
<keyword evidence="12" id="KW-1185">Reference proteome</keyword>
<dbReference type="EC" id="6.1.1.17" evidence="8"/>
<dbReference type="EMBL" id="JABUOH010000043">
    <property type="protein sequence ID" value="NWN45786.1"/>
    <property type="molecule type" value="Genomic_DNA"/>
</dbReference>
<keyword evidence="3 8" id="KW-0436">Ligase</keyword>
<dbReference type="InterPro" id="IPR020752">
    <property type="entry name" value="Glu-tRNA-synth_I_codon-bd_sub1"/>
</dbReference>
<keyword evidence="4 8" id="KW-0547">Nucleotide-binding</keyword>
<sequence>MSKIRVRYAPSPTGFLHIGNARTALFNYLFAARYQGELIIRIEDTDLARNVADSEKKQLEQLNWLGIKWTEGPDIGGPLGPYRQSERLPIYQKYTQILLDKKLAYKEYQNDKTKYVVRFKVPAETKYDFQDLIRGSLSFDSKEIEDWIIMKENGYPTYNYAVAIDDHLMAISHVFRGEEHITNTPKQMMIYQAFGWEIPTFAHISLILNEQKKKLSKRDQNVIQFIEKYMTLGYVPEALFNFLFLLGFAPKSNKTIFSLEEMVSLFDKTRFIKAPAIFDVPKLSFINSQYLKKMPLEEIVPQTAVFFNQANIVISEEKLTKIVSLFQSRISYLAEIVDLYQSFFIEPKEVKEEFLTFIKENKGFNLVQILYNILYKLENFDSVNIKESITSLEQHTPLKGKNLFILIRIATTLQMNGPHLPIYLELLGKETVLKNIQTILNLSSE</sequence>
<dbReference type="CDD" id="cd00808">
    <property type="entry name" value="GluRS_core"/>
    <property type="match status" value="1"/>
</dbReference>
<dbReference type="InterPro" id="IPR033910">
    <property type="entry name" value="GluRS_core"/>
</dbReference>
<evidence type="ECO:0000313" key="11">
    <source>
        <dbReference type="EMBL" id="NWN45786.1"/>
    </source>
</evidence>
<dbReference type="InterPro" id="IPR004527">
    <property type="entry name" value="Glu-tRNA-ligase_bac/mito"/>
</dbReference>
<dbReference type="Gene3D" id="3.40.50.620">
    <property type="entry name" value="HUPs"/>
    <property type="match status" value="2"/>
</dbReference>
<comment type="catalytic activity">
    <reaction evidence="8">
        <text>tRNA(Glu) + L-glutamate + ATP = L-glutamyl-tRNA(Glu) + AMP + diphosphate</text>
        <dbReference type="Rhea" id="RHEA:23540"/>
        <dbReference type="Rhea" id="RHEA-COMP:9663"/>
        <dbReference type="Rhea" id="RHEA-COMP:9680"/>
        <dbReference type="ChEBI" id="CHEBI:29985"/>
        <dbReference type="ChEBI" id="CHEBI:30616"/>
        <dbReference type="ChEBI" id="CHEBI:33019"/>
        <dbReference type="ChEBI" id="CHEBI:78442"/>
        <dbReference type="ChEBI" id="CHEBI:78520"/>
        <dbReference type="ChEBI" id="CHEBI:456215"/>
        <dbReference type="EC" id="6.1.1.17"/>
    </reaction>
</comment>
<dbReference type="GO" id="GO:0006424">
    <property type="term" value="P:glutamyl-tRNA aminoacylation"/>
    <property type="evidence" value="ECO:0007669"/>
    <property type="project" value="UniProtKB-UniRule"/>
</dbReference>
<keyword evidence="7 8" id="KW-0030">Aminoacyl-tRNA synthetase</keyword>
<dbReference type="Pfam" id="PF00749">
    <property type="entry name" value="tRNA-synt_1c"/>
    <property type="match status" value="1"/>
</dbReference>
<dbReference type="HAMAP" id="MF_00022">
    <property type="entry name" value="Glu_tRNA_synth_type1"/>
    <property type="match status" value="1"/>
</dbReference>
<dbReference type="Gene3D" id="1.10.8.70">
    <property type="entry name" value="Glutamate-tRNA synthetase, class I, anticodon-binding domain 1"/>
    <property type="match status" value="1"/>
</dbReference>
<dbReference type="InterPro" id="IPR045462">
    <property type="entry name" value="aa-tRNA-synth_I_cd-bd"/>
</dbReference>
<evidence type="ECO:0000256" key="1">
    <source>
        <dbReference type="ARBA" id="ARBA00007894"/>
    </source>
</evidence>
<keyword evidence="5 8" id="KW-0067">ATP-binding</keyword>
<evidence type="ECO:0000256" key="7">
    <source>
        <dbReference type="ARBA" id="ARBA00023146"/>
    </source>
</evidence>
<comment type="similarity">
    <text evidence="1 8">Belongs to the class-I aminoacyl-tRNA synthetase family. Glutamate--tRNA ligase type 1 subfamily.</text>
</comment>
<dbReference type="Gene3D" id="1.10.10.350">
    <property type="match status" value="1"/>
</dbReference>
<dbReference type="GO" id="GO:0005524">
    <property type="term" value="F:ATP binding"/>
    <property type="evidence" value="ECO:0007669"/>
    <property type="project" value="UniProtKB-UniRule"/>
</dbReference>
<dbReference type="PRINTS" id="PR00987">
    <property type="entry name" value="TRNASYNTHGLU"/>
</dbReference>
<dbReference type="SUPFAM" id="SSF52374">
    <property type="entry name" value="Nucleotidylyl transferase"/>
    <property type="match status" value="1"/>
</dbReference>
<dbReference type="PROSITE" id="PS00178">
    <property type="entry name" value="AA_TRNA_LIGASE_I"/>
    <property type="match status" value="1"/>
</dbReference>
<reference evidence="11 12" key="1">
    <citation type="submission" date="2020-06" db="EMBL/GenBank/DDBJ databases">
        <title>Draft genome sequence of Candidatus Phytoplasma pruni (X-disease group, subgroup 16SrIII-B) strain ChTDIII from Argentina.</title>
        <authorList>
            <person name="Fernandez F.D."/>
            <person name="Zuebert C."/>
            <person name="Huettel B."/>
            <person name="Kube M."/>
            <person name="Conci L.R."/>
        </authorList>
    </citation>
    <scope>NUCLEOTIDE SEQUENCE [LARGE SCALE GENOMIC DNA]</scope>
    <source>
        <strain evidence="11 12">ChTDIII</strain>
    </source>
</reference>
<keyword evidence="6 8" id="KW-0648">Protein biosynthesis</keyword>
<dbReference type="InterPro" id="IPR020751">
    <property type="entry name" value="aa-tRNA-synth_I_codon-bd_sub2"/>
</dbReference>
<dbReference type="GO" id="GO:0000049">
    <property type="term" value="F:tRNA binding"/>
    <property type="evidence" value="ECO:0007669"/>
    <property type="project" value="InterPro"/>
</dbReference>
<evidence type="ECO:0000256" key="5">
    <source>
        <dbReference type="ARBA" id="ARBA00022840"/>
    </source>
</evidence>
<dbReference type="NCBIfam" id="TIGR00464">
    <property type="entry name" value="gltX_bact"/>
    <property type="match status" value="1"/>
</dbReference>
<dbReference type="RefSeq" id="WP_178734182.1">
    <property type="nucleotide sequence ID" value="NZ_JABUOH010000043.1"/>
</dbReference>
<dbReference type="Proteomes" id="UP000568109">
    <property type="component" value="Unassembled WGS sequence"/>
</dbReference>
<dbReference type="InterPro" id="IPR008925">
    <property type="entry name" value="aa_tRNA-synth_I_cd-bd_sf"/>
</dbReference>
<comment type="subunit">
    <text evidence="8">Monomer.</text>
</comment>
<dbReference type="PANTHER" id="PTHR43311">
    <property type="entry name" value="GLUTAMATE--TRNA LIGASE"/>
    <property type="match status" value="1"/>
</dbReference>
<organism evidence="11 12">
    <name type="scientific">Candidatus Phytoplasma pruni</name>
    <dbReference type="NCBI Taxonomy" id="479893"/>
    <lineage>
        <taxon>Bacteria</taxon>
        <taxon>Bacillati</taxon>
        <taxon>Mycoplasmatota</taxon>
        <taxon>Mollicutes</taxon>
        <taxon>Acholeplasmatales</taxon>
        <taxon>Acholeplasmataceae</taxon>
        <taxon>Candidatus Phytoplasma</taxon>
        <taxon>16SrIII (X-disease group)</taxon>
    </lineage>
</organism>
<evidence type="ECO:0000313" key="12">
    <source>
        <dbReference type="Proteomes" id="UP000568109"/>
    </source>
</evidence>
<evidence type="ECO:0000259" key="10">
    <source>
        <dbReference type="Pfam" id="PF19269"/>
    </source>
</evidence>
<dbReference type="GO" id="GO:0005829">
    <property type="term" value="C:cytosol"/>
    <property type="evidence" value="ECO:0007669"/>
    <property type="project" value="TreeGrafter"/>
</dbReference>
<evidence type="ECO:0000256" key="4">
    <source>
        <dbReference type="ARBA" id="ARBA00022741"/>
    </source>
</evidence>
<dbReference type="InterPro" id="IPR000924">
    <property type="entry name" value="Glu/Gln-tRNA-synth"/>
</dbReference>
<evidence type="ECO:0000256" key="6">
    <source>
        <dbReference type="ARBA" id="ARBA00022917"/>
    </source>
</evidence>
<evidence type="ECO:0000259" key="9">
    <source>
        <dbReference type="Pfam" id="PF00749"/>
    </source>
</evidence>
<protein>
    <recommendedName>
        <fullName evidence="8">Glutamate--tRNA ligase</fullName>
        <ecNumber evidence="8">6.1.1.17</ecNumber>
    </recommendedName>
    <alternativeName>
        <fullName evidence="8">Glutamyl-tRNA synthetase</fullName>
        <shortName evidence="8">GluRS</shortName>
    </alternativeName>
</protein>
<feature type="domain" description="Aminoacyl-tRNA synthetase class I anticodon-binding" evidence="10">
    <location>
        <begin position="314"/>
        <end position="438"/>
    </location>
</feature>